<dbReference type="Gene3D" id="3.40.50.300">
    <property type="entry name" value="P-loop containing nucleotide triphosphate hydrolases"/>
    <property type="match status" value="1"/>
</dbReference>
<dbReference type="EMBL" id="JADIKF010000034">
    <property type="protein sequence ID" value="MBM7128625.1"/>
    <property type="molecule type" value="Genomic_DNA"/>
</dbReference>
<proteinExistence type="predicted"/>
<keyword evidence="2" id="KW-0347">Helicase</keyword>
<dbReference type="InterPro" id="IPR027417">
    <property type="entry name" value="P-loop_NTPase"/>
</dbReference>
<keyword evidence="4" id="KW-1185">Reference proteome</keyword>
<evidence type="ECO:0000313" key="4">
    <source>
        <dbReference type="Proteomes" id="UP001430193"/>
    </source>
</evidence>
<sequence length="74" mass="8472">MDYRIRFELRMCAVTLIKVVTVGTFTRLIQEYPKLNGIGAIQFDEFHERHLASDVGAALVLDIQGKLRPDLRIV</sequence>
<keyword evidence="2" id="KW-0547">Nucleotide-binding</keyword>
<evidence type="ECO:0000256" key="2">
    <source>
        <dbReference type="ARBA" id="ARBA00022806"/>
    </source>
</evidence>
<name>A0ABS2KBR6_9GAMM</name>
<comment type="caution">
    <text evidence="3">The sequence shown here is derived from an EMBL/GenBank/DDBJ whole genome shotgun (WGS) entry which is preliminary data.</text>
</comment>
<dbReference type="PANTHER" id="PTHR43519:SF1">
    <property type="entry name" value="ATP-DEPENDENT RNA HELICASE HRPB"/>
    <property type="match status" value="1"/>
</dbReference>
<keyword evidence="2" id="KW-0067">ATP-binding</keyword>
<evidence type="ECO:0000313" key="3">
    <source>
        <dbReference type="EMBL" id="MBM7128625.1"/>
    </source>
</evidence>
<dbReference type="Proteomes" id="UP001430193">
    <property type="component" value="Unassembled WGS sequence"/>
</dbReference>
<protein>
    <submittedName>
        <fullName evidence="3">Uncharacterized protein</fullName>
    </submittedName>
</protein>
<reference evidence="3" key="1">
    <citation type="submission" date="2020-10" db="EMBL/GenBank/DDBJ databases">
        <title>Phylogeny of dyella-like bacteria.</title>
        <authorList>
            <person name="Fu J."/>
        </authorList>
    </citation>
    <scope>NUCLEOTIDE SEQUENCE</scope>
    <source>
        <strain evidence="3">DHON07</strain>
    </source>
</reference>
<gene>
    <name evidence="3" type="ORF">ISS99_03735</name>
</gene>
<organism evidence="3 4">
    <name type="scientific">Dyella mobilis</name>
    <dbReference type="NCBI Taxonomy" id="1849582"/>
    <lineage>
        <taxon>Bacteria</taxon>
        <taxon>Pseudomonadati</taxon>
        <taxon>Pseudomonadota</taxon>
        <taxon>Gammaproteobacteria</taxon>
        <taxon>Lysobacterales</taxon>
        <taxon>Rhodanobacteraceae</taxon>
        <taxon>Dyella</taxon>
    </lineage>
</organism>
<accession>A0ABS2KBR6</accession>
<keyword evidence="1" id="KW-0378">Hydrolase</keyword>
<dbReference type="RefSeq" id="WP_204630244.1">
    <property type="nucleotide sequence ID" value="NZ_BSOC01000008.1"/>
</dbReference>
<evidence type="ECO:0000256" key="1">
    <source>
        <dbReference type="ARBA" id="ARBA00022801"/>
    </source>
</evidence>
<dbReference type="PANTHER" id="PTHR43519">
    <property type="entry name" value="ATP-DEPENDENT RNA HELICASE HRPB"/>
    <property type="match status" value="1"/>
</dbReference>